<dbReference type="EMBL" id="AVBG01000002">
    <property type="protein sequence ID" value="KGP92740.1"/>
    <property type="molecule type" value="Genomic_DNA"/>
</dbReference>
<name>A0A0A2VGI5_9BACI</name>
<gene>
    <name evidence="1" type="ORF">N780_13620</name>
</gene>
<evidence type="ECO:0000313" key="1">
    <source>
        <dbReference type="EMBL" id="KGP92740.1"/>
    </source>
</evidence>
<dbReference type="STRING" id="1385513.N780_13620"/>
<sequence length="342" mass="39778">MAAKEMINGLSSQNVSLHMLKNTLYKIHGRDSALHILKEICLERKTPEARQHGMEFLFVNDLITELKWLIQENKHSTDIMDQSWGQLYDVYLNYKLQNTSVSEAFDQLKSVVLVTGEQECYVDLIQSILYFDSHRFSMFAVYIDRFKDKLSELEPSLLKDYLDVRHKYLLFRYHWRNNELIIARKYAFKILQEDLSPARIGKVHSSLSLTYLFEGYDAAFYHIAEAQAVAEKYNISALKFALENNNIPFISAENGRVEGISTLDSSEIAHLAIARGEKDKAISILERIQEPTPFQLYYLGLAKEDKSILLESYFRFVNEQSHYFFARLPLRAMSALNMEIVQ</sequence>
<dbReference type="Pfam" id="PF22871">
    <property type="entry name" value="AimR"/>
    <property type="match status" value="1"/>
</dbReference>
<keyword evidence="2" id="KW-1185">Reference proteome</keyword>
<dbReference type="InterPro" id="IPR047705">
    <property type="entry name" value="AimR-like"/>
</dbReference>
<reference evidence="1 2" key="1">
    <citation type="submission" date="2013-08" db="EMBL/GenBank/DDBJ databases">
        <title>Genome of Pontibacillus chungwhensis.</title>
        <authorList>
            <person name="Wang Q."/>
            <person name="Wang G."/>
        </authorList>
    </citation>
    <scope>NUCLEOTIDE SEQUENCE [LARGE SCALE GENOMIC DNA]</scope>
    <source>
        <strain evidence="1 2">BH030062</strain>
    </source>
</reference>
<dbReference type="NCBIfam" id="NF038310">
    <property type="entry name" value="lysogeny_AimR"/>
    <property type="match status" value="1"/>
</dbReference>
<dbReference type="RefSeq" id="WP_036779956.1">
    <property type="nucleotide sequence ID" value="NZ_AVBG01000002.1"/>
</dbReference>
<dbReference type="eggNOG" id="ENOG502Z9E0">
    <property type="taxonomic scope" value="Bacteria"/>
</dbReference>
<accession>A0A0A2VGI5</accession>
<protein>
    <submittedName>
        <fullName evidence="1">Uncharacterized protein</fullName>
    </submittedName>
</protein>
<comment type="caution">
    <text evidence="1">The sequence shown here is derived from an EMBL/GenBank/DDBJ whole genome shotgun (WGS) entry which is preliminary data.</text>
</comment>
<dbReference type="Proteomes" id="UP000030153">
    <property type="component" value="Unassembled WGS sequence"/>
</dbReference>
<proteinExistence type="predicted"/>
<dbReference type="AlphaFoldDB" id="A0A0A2VGI5"/>
<organism evidence="1 2">
    <name type="scientific">Pontibacillus chungwhensis BH030062</name>
    <dbReference type="NCBI Taxonomy" id="1385513"/>
    <lineage>
        <taxon>Bacteria</taxon>
        <taxon>Bacillati</taxon>
        <taxon>Bacillota</taxon>
        <taxon>Bacilli</taxon>
        <taxon>Bacillales</taxon>
        <taxon>Bacillaceae</taxon>
        <taxon>Pontibacillus</taxon>
    </lineage>
</organism>
<dbReference type="OrthoDB" id="2692106at2"/>
<evidence type="ECO:0000313" key="2">
    <source>
        <dbReference type="Proteomes" id="UP000030153"/>
    </source>
</evidence>